<dbReference type="Pfam" id="PF02272">
    <property type="entry name" value="DHHA1"/>
    <property type="match status" value="1"/>
</dbReference>
<organism evidence="3 4">
    <name type="scientific">Gottschalkia acidurici (strain ATCC 7906 / DSM 604 / BCRC 14475 / CIP 104303 / KCTC 5404 / NCIMB 10678 / 9a)</name>
    <name type="common">Clostridium acidurici</name>
    <dbReference type="NCBI Taxonomy" id="1128398"/>
    <lineage>
        <taxon>Bacteria</taxon>
        <taxon>Bacillati</taxon>
        <taxon>Bacillota</taxon>
        <taxon>Tissierellia</taxon>
        <taxon>Tissierellales</taxon>
        <taxon>Gottschalkiaceae</taxon>
        <taxon>Gottschalkia</taxon>
    </lineage>
</organism>
<dbReference type="STRING" id="1128398.Curi_c15540"/>
<keyword evidence="4" id="KW-1185">Reference proteome</keyword>
<evidence type="ECO:0000313" key="3">
    <source>
        <dbReference type="EMBL" id="AFS78563.1"/>
    </source>
</evidence>
<dbReference type="EMBL" id="CP003326">
    <property type="protein sequence ID" value="AFS78563.1"/>
    <property type="molecule type" value="Genomic_DNA"/>
</dbReference>
<dbReference type="InterPro" id="IPR003156">
    <property type="entry name" value="DHHA1_dom"/>
</dbReference>
<dbReference type="AlphaFoldDB" id="K0AXL6"/>
<dbReference type="PATRIC" id="fig|1128398.3.peg.1590"/>
<protein>
    <submittedName>
        <fullName evidence="3">RecJ-like phosphoesterase domain-containing protein</fullName>
    </submittedName>
</protein>
<dbReference type="Proteomes" id="UP000006094">
    <property type="component" value="Chromosome"/>
</dbReference>
<dbReference type="PANTHER" id="PTHR47618">
    <property type="entry name" value="BIFUNCTIONAL OLIGORIBONUCLEASE AND PAP PHOSPHATASE NRNA"/>
    <property type="match status" value="1"/>
</dbReference>
<dbReference type="PANTHER" id="PTHR47618:SF1">
    <property type="entry name" value="BIFUNCTIONAL OLIGORIBONUCLEASE AND PAP PHOSPHATASE NRNA"/>
    <property type="match status" value="1"/>
</dbReference>
<evidence type="ECO:0000259" key="1">
    <source>
        <dbReference type="Pfam" id="PF01368"/>
    </source>
</evidence>
<dbReference type="OrthoDB" id="9803668at2"/>
<dbReference type="RefSeq" id="WP_014967699.1">
    <property type="nucleotide sequence ID" value="NC_018664.1"/>
</dbReference>
<dbReference type="HOGENOM" id="CLU_039720_0_0_9"/>
<dbReference type="InterPro" id="IPR051319">
    <property type="entry name" value="Oligoribo/pAp-PDE_c-di-AMP_PDE"/>
</dbReference>
<reference evidence="3 4" key="1">
    <citation type="journal article" date="2012" name="PLoS ONE">
        <title>The purine-utilizing bacterium Clostridium acidurici 9a: a genome-guided metabolic reconsideration.</title>
        <authorList>
            <person name="Hartwich K."/>
            <person name="Poehlein A."/>
            <person name="Daniel R."/>
        </authorList>
    </citation>
    <scope>NUCLEOTIDE SEQUENCE [LARGE SCALE GENOMIC DNA]</scope>
    <source>
        <strain evidence="4">ATCC 7906 / DSM 604 / BCRC 14475 / CIP 104303 / KCTC 5404 / NCIMB 10678 / 9a</strain>
    </source>
</reference>
<dbReference type="eggNOG" id="COG0618">
    <property type="taxonomic scope" value="Bacteria"/>
</dbReference>
<dbReference type="InterPro" id="IPR038763">
    <property type="entry name" value="DHH_sf"/>
</dbReference>
<dbReference type="SUPFAM" id="SSF64182">
    <property type="entry name" value="DHH phosphoesterases"/>
    <property type="match status" value="1"/>
</dbReference>
<feature type="domain" description="DHHA1" evidence="2">
    <location>
        <begin position="242"/>
        <end position="321"/>
    </location>
</feature>
<dbReference type="Gene3D" id="3.90.1640.10">
    <property type="entry name" value="inorganic pyrophosphatase (n-terminal core)"/>
    <property type="match status" value="1"/>
</dbReference>
<evidence type="ECO:0000313" key="4">
    <source>
        <dbReference type="Proteomes" id="UP000006094"/>
    </source>
</evidence>
<feature type="domain" description="DDH" evidence="1">
    <location>
        <begin position="20"/>
        <end position="161"/>
    </location>
</feature>
<accession>K0AXL6</accession>
<dbReference type="GO" id="GO:0003676">
    <property type="term" value="F:nucleic acid binding"/>
    <property type="evidence" value="ECO:0007669"/>
    <property type="project" value="InterPro"/>
</dbReference>
<dbReference type="Gene3D" id="3.10.310.30">
    <property type="match status" value="1"/>
</dbReference>
<dbReference type="KEGG" id="cad:Curi_c15540"/>
<gene>
    <name evidence="3" type="ordered locus">Curi_c15540</name>
</gene>
<dbReference type="InterPro" id="IPR001667">
    <property type="entry name" value="DDH_dom"/>
</dbReference>
<proteinExistence type="predicted"/>
<name>K0AXL6_GOTA9</name>
<evidence type="ECO:0000259" key="2">
    <source>
        <dbReference type="Pfam" id="PF02272"/>
    </source>
</evidence>
<sequence length="326" mass="36371">MEAIFEELDLFKAKINSSENICLMSHVNPDGDSVGSVLALATFIIENMGDGKNVNIVINDEIPSNLKFMPNMSLIKTDIEYNKIDLLITLDCASTDRLGIDESILNSIKYTVNIDHHVTNTQFGNINFIDSKASSTGEVVYDLIKSMNYDISKDIATCIYVSMSTDTGSFKYTNTSSKTHLIVSKLLDKHIDLEMINIELYQNRSIEKTMLLMEGIKNLELYEDNKVGIVSISKEILDACKAKSQDAEIIVNFIRDIDTIQVACSLREIDERTVKASLRSKQNIDVSKVALKFNGGGHAKAAGCTIYSNLSEAKEQIKREIIKAFR</sequence>
<dbReference type="Pfam" id="PF01368">
    <property type="entry name" value="DHH"/>
    <property type="match status" value="1"/>
</dbReference>